<dbReference type="Proteomes" id="UP000656077">
    <property type="component" value="Unassembled WGS sequence"/>
</dbReference>
<accession>A0A964RQF5</accession>
<sequence>MGNDIFLLDIPNFVPEYKKDILYSYEGKGKDNLKEVLTEASKGYCMYCYTKILVDRKNFGELEHSVEKFNCDKLKNCPSNISIACSKCNGSFKKKGEKSRALTADEVKDFEIFSECGVTCIESCTKYNEIRKIYTEKKGGEIILQPFGIENKVTGNKYLIQYDLLNQKFIPSNIYHYSDAEKQFIEKHINRFNLNDSKYRTKEFSKFLEDVIEYKAIPKKNRYCNLVVDLFLEKIREFSKEKSIKICEVIYTQILIKSKN</sequence>
<dbReference type="RefSeq" id="WP_160360570.1">
    <property type="nucleotide sequence ID" value="NZ_WSRQ01000041.1"/>
</dbReference>
<comment type="caution">
    <text evidence="1">The sequence shown here is derived from an EMBL/GenBank/DDBJ whole genome shotgun (WGS) entry which is preliminary data.</text>
</comment>
<name>A0A964RQF5_9CLOT</name>
<evidence type="ECO:0000313" key="2">
    <source>
        <dbReference type="Proteomes" id="UP000656077"/>
    </source>
</evidence>
<dbReference type="AlphaFoldDB" id="A0A964RQF5"/>
<proteinExistence type="predicted"/>
<gene>
    <name evidence="1" type="ORF">GKZ28_19730</name>
</gene>
<evidence type="ECO:0000313" key="1">
    <source>
        <dbReference type="EMBL" id="MVX65912.1"/>
    </source>
</evidence>
<reference evidence="1" key="1">
    <citation type="submission" date="2019-12" db="EMBL/GenBank/DDBJ databases">
        <title>Microbes associate with the intestines of laboratory mice.</title>
        <authorList>
            <person name="Navarre W."/>
            <person name="Wong E."/>
        </authorList>
    </citation>
    <scope>NUCLEOTIDE SEQUENCE</scope>
    <source>
        <strain evidence="1">NM79_F5</strain>
    </source>
</reference>
<organism evidence="1 2">
    <name type="scientific">Clostridium chromiireducens</name>
    <dbReference type="NCBI Taxonomy" id="225345"/>
    <lineage>
        <taxon>Bacteria</taxon>
        <taxon>Bacillati</taxon>
        <taxon>Bacillota</taxon>
        <taxon>Clostridia</taxon>
        <taxon>Eubacteriales</taxon>
        <taxon>Clostridiaceae</taxon>
        <taxon>Clostridium</taxon>
    </lineage>
</organism>
<protein>
    <submittedName>
        <fullName evidence="1">Uncharacterized protein</fullName>
    </submittedName>
</protein>
<dbReference type="EMBL" id="WSRQ01000041">
    <property type="protein sequence ID" value="MVX65912.1"/>
    <property type="molecule type" value="Genomic_DNA"/>
</dbReference>